<feature type="region of interest" description="Disordered" evidence="1">
    <location>
        <begin position="23"/>
        <end position="69"/>
    </location>
</feature>
<dbReference type="PANTHER" id="PTHR44920:SF2">
    <property type="entry name" value="RHODANESE DOMAIN-CONTAINING PROTEIN"/>
    <property type="match status" value="1"/>
</dbReference>
<dbReference type="Proteomes" id="UP000054558">
    <property type="component" value="Unassembled WGS sequence"/>
</dbReference>
<dbReference type="STRING" id="105231.A0A1Y1HVH1"/>
<feature type="domain" description="Rhodanese" evidence="2">
    <location>
        <begin position="148"/>
        <end position="297"/>
    </location>
</feature>
<evidence type="ECO:0000313" key="4">
    <source>
        <dbReference type="Proteomes" id="UP000054558"/>
    </source>
</evidence>
<accession>A0A1Y1HVH1</accession>
<keyword evidence="4" id="KW-1185">Reference proteome</keyword>
<dbReference type="Gene3D" id="3.40.250.10">
    <property type="entry name" value="Rhodanese-like domain"/>
    <property type="match status" value="1"/>
</dbReference>
<dbReference type="AlphaFoldDB" id="A0A1Y1HVH1"/>
<sequence length="299" mass="33592">MSSKSLHFKNRCLISHKPSVKPSVKLTRFRQQQRVGTKIRASSSNQQVQEEKKESADEGEEPVFNFDTSPQGRDRGVFGKWVYDNFMAKQTKEYKLAQMVEYQKAGNTKVRTWLGEEFAYTSWIEVFRSLKKSGLKQVEATEAHELASQGKAVLIDVAESQDYARIHAAGAASAPLFRLIQGSDFKSNLRRLGYAMITDFAGTERNPEFAAKALAAASGDKSKPLIVYCQIGGDLETEVVVRSGKKEKRYKDPERTFGRQSRSLKAVYELQQAGFTNIRHMKGGLSQWSHIGLPLEASE</sequence>
<gene>
    <name evidence="3" type="ORF">KFL_001020130</name>
</gene>
<dbReference type="CDD" id="cd00158">
    <property type="entry name" value="RHOD"/>
    <property type="match status" value="1"/>
</dbReference>
<dbReference type="SUPFAM" id="SSF52821">
    <property type="entry name" value="Rhodanese/Cell cycle control phosphatase"/>
    <property type="match status" value="1"/>
</dbReference>
<dbReference type="Pfam" id="PF00581">
    <property type="entry name" value="Rhodanese"/>
    <property type="match status" value="1"/>
</dbReference>
<dbReference type="OrthoDB" id="496335at2759"/>
<dbReference type="PANTHER" id="PTHR44920">
    <property type="entry name" value="RHODANESE-LIKE DOMAIN-CONTAINING PROTEIN 14, CHLOROPLASTIC-RELATED"/>
    <property type="match status" value="1"/>
</dbReference>
<feature type="compositionally biased region" description="Polar residues" evidence="1">
    <location>
        <begin position="29"/>
        <end position="48"/>
    </location>
</feature>
<dbReference type="InterPro" id="IPR043186">
    <property type="entry name" value="Str14"/>
</dbReference>
<dbReference type="SMART" id="SM00450">
    <property type="entry name" value="RHOD"/>
    <property type="match status" value="1"/>
</dbReference>
<dbReference type="EMBL" id="DF237051">
    <property type="protein sequence ID" value="GAQ82163.1"/>
    <property type="molecule type" value="Genomic_DNA"/>
</dbReference>
<proteinExistence type="predicted"/>
<dbReference type="PROSITE" id="PS50206">
    <property type="entry name" value="RHODANESE_3"/>
    <property type="match status" value="1"/>
</dbReference>
<evidence type="ECO:0000256" key="1">
    <source>
        <dbReference type="SAM" id="MobiDB-lite"/>
    </source>
</evidence>
<dbReference type="OMA" id="AWVEVHR"/>
<organism evidence="3 4">
    <name type="scientific">Klebsormidium nitens</name>
    <name type="common">Green alga</name>
    <name type="synonym">Ulothrix nitens</name>
    <dbReference type="NCBI Taxonomy" id="105231"/>
    <lineage>
        <taxon>Eukaryota</taxon>
        <taxon>Viridiplantae</taxon>
        <taxon>Streptophyta</taxon>
        <taxon>Klebsormidiophyceae</taxon>
        <taxon>Klebsormidiales</taxon>
        <taxon>Klebsormidiaceae</taxon>
        <taxon>Klebsormidium</taxon>
    </lineage>
</organism>
<dbReference type="InterPro" id="IPR036873">
    <property type="entry name" value="Rhodanese-like_dom_sf"/>
</dbReference>
<evidence type="ECO:0000313" key="3">
    <source>
        <dbReference type="EMBL" id="GAQ82163.1"/>
    </source>
</evidence>
<protein>
    <recommendedName>
        <fullName evidence="2">Rhodanese domain-containing protein</fullName>
    </recommendedName>
</protein>
<name>A0A1Y1HVH1_KLENI</name>
<reference evidence="3 4" key="1">
    <citation type="journal article" date="2014" name="Nat. Commun.">
        <title>Klebsormidium flaccidum genome reveals primary factors for plant terrestrial adaptation.</title>
        <authorList>
            <person name="Hori K."/>
            <person name="Maruyama F."/>
            <person name="Fujisawa T."/>
            <person name="Togashi T."/>
            <person name="Yamamoto N."/>
            <person name="Seo M."/>
            <person name="Sato S."/>
            <person name="Yamada T."/>
            <person name="Mori H."/>
            <person name="Tajima N."/>
            <person name="Moriyama T."/>
            <person name="Ikeuchi M."/>
            <person name="Watanabe M."/>
            <person name="Wada H."/>
            <person name="Kobayashi K."/>
            <person name="Saito M."/>
            <person name="Masuda T."/>
            <person name="Sasaki-Sekimoto Y."/>
            <person name="Mashiguchi K."/>
            <person name="Awai K."/>
            <person name="Shimojima M."/>
            <person name="Masuda S."/>
            <person name="Iwai M."/>
            <person name="Nobusawa T."/>
            <person name="Narise T."/>
            <person name="Kondo S."/>
            <person name="Saito H."/>
            <person name="Sato R."/>
            <person name="Murakawa M."/>
            <person name="Ihara Y."/>
            <person name="Oshima-Yamada Y."/>
            <person name="Ohtaka K."/>
            <person name="Satoh M."/>
            <person name="Sonobe K."/>
            <person name="Ishii M."/>
            <person name="Ohtani R."/>
            <person name="Kanamori-Sato M."/>
            <person name="Honoki R."/>
            <person name="Miyazaki D."/>
            <person name="Mochizuki H."/>
            <person name="Umetsu J."/>
            <person name="Higashi K."/>
            <person name="Shibata D."/>
            <person name="Kamiya Y."/>
            <person name="Sato N."/>
            <person name="Nakamura Y."/>
            <person name="Tabata S."/>
            <person name="Ida S."/>
            <person name="Kurokawa K."/>
            <person name="Ohta H."/>
        </authorList>
    </citation>
    <scope>NUCLEOTIDE SEQUENCE [LARGE SCALE GENOMIC DNA]</scope>
    <source>
        <strain evidence="3 4">NIES-2285</strain>
    </source>
</reference>
<evidence type="ECO:0000259" key="2">
    <source>
        <dbReference type="PROSITE" id="PS50206"/>
    </source>
</evidence>
<dbReference type="InterPro" id="IPR001763">
    <property type="entry name" value="Rhodanese-like_dom"/>
</dbReference>